<keyword evidence="5 10" id="KW-0547">Nucleotide-binding</keyword>
<evidence type="ECO:0000259" key="13">
    <source>
        <dbReference type="PROSITE" id="PS50011"/>
    </source>
</evidence>
<dbReference type="EMBL" id="IACT01004370">
    <property type="protein sequence ID" value="LAC23564.1"/>
    <property type="molecule type" value="mRNA"/>
</dbReference>
<dbReference type="InterPro" id="IPR000719">
    <property type="entry name" value="Prot_kinase_dom"/>
</dbReference>
<protein>
    <recommendedName>
        <fullName evidence="2">non-specific serine/threonine protein kinase</fullName>
        <ecNumber evidence="2">2.7.11.1</ecNumber>
    </recommendedName>
</protein>
<dbReference type="GO" id="GO:0005524">
    <property type="term" value="F:ATP binding"/>
    <property type="evidence" value="ECO:0007669"/>
    <property type="project" value="UniProtKB-UniRule"/>
</dbReference>
<evidence type="ECO:0000256" key="2">
    <source>
        <dbReference type="ARBA" id="ARBA00012513"/>
    </source>
</evidence>
<accession>A0A6A7FZB2</accession>
<feature type="coiled-coil region" evidence="11">
    <location>
        <begin position="33"/>
        <end position="60"/>
    </location>
</feature>
<evidence type="ECO:0000256" key="10">
    <source>
        <dbReference type="PROSITE-ProRule" id="PRU10141"/>
    </source>
</evidence>
<feature type="region of interest" description="Disordered" evidence="12">
    <location>
        <begin position="306"/>
        <end position="338"/>
    </location>
</feature>
<keyword evidence="6 14" id="KW-0418">Kinase</keyword>
<proteinExistence type="evidence at transcript level"/>
<feature type="domain" description="Protein kinase" evidence="13">
    <location>
        <begin position="7"/>
        <end position="257"/>
    </location>
</feature>
<reference evidence="14" key="1">
    <citation type="submission" date="2017-11" db="EMBL/GenBank/DDBJ databases">
        <title>The sensing device of the deep-sea amphipod.</title>
        <authorList>
            <person name="Kobayashi H."/>
            <person name="Nagahama T."/>
            <person name="Arai W."/>
            <person name="Sasagawa Y."/>
            <person name="Umeda M."/>
            <person name="Hayashi T."/>
            <person name="Nikaido I."/>
            <person name="Watanabe H."/>
            <person name="Oguri K."/>
            <person name="Kitazato H."/>
            <person name="Fujioka K."/>
            <person name="Kido Y."/>
            <person name="Takami H."/>
        </authorList>
    </citation>
    <scope>NUCLEOTIDE SEQUENCE</scope>
    <source>
        <tissue evidence="14">Whole body</tissue>
    </source>
</reference>
<dbReference type="PROSITE" id="PS50011">
    <property type="entry name" value="PROTEIN_KINASE_DOM"/>
    <property type="match status" value="1"/>
</dbReference>
<dbReference type="Gene3D" id="1.10.510.10">
    <property type="entry name" value="Transferase(Phosphotransferase) domain 1"/>
    <property type="match status" value="1"/>
</dbReference>
<organism evidence="14">
    <name type="scientific">Hirondellea gigas</name>
    <dbReference type="NCBI Taxonomy" id="1518452"/>
    <lineage>
        <taxon>Eukaryota</taxon>
        <taxon>Metazoa</taxon>
        <taxon>Ecdysozoa</taxon>
        <taxon>Arthropoda</taxon>
        <taxon>Crustacea</taxon>
        <taxon>Multicrustacea</taxon>
        <taxon>Malacostraca</taxon>
        <taxon>Eumalacostraca</taxon>
        <taxon>Peracarida</taxon>
        <taxon>Amphipoda</taxon>
        <taxon>Amphilochidea</taxon>
        <taxon>Lysianassida</taxon>
        <taxon>Lysianassidira</taxon>
        <taxon>Lysianassoidea</taxon>
        <taxon>Lysianassidae</taxon>
        <taxon>Hirondellea</taxon>
    </lineage>
</organism>
<dbReference type="InterPro" id="IPR017441">
    <property type="entry name" value="Protein_kinase_ATP_BS"/>
</dbReference>
<comment type="catalytic activity">
    <reaction evidence="9">
        <text>L-seryl-[protein] + ATP = O-phospho-L-seryl-[protein] + ADP + H(+)</text>
        <dbReference type="Rhea" id="RHEA:17989"/>
        <dbReference type="Rhea" id="RHEA-COMP:9863"/>
        <dbReference type="Rhea" id="RHEA-COMP:11604"/>
        <dbReference type="ChEBI" id="CHEBI:15378"/>
        <dbReference type="ChEBI" id="CHEBI:29999"/>
        <dbReference type="ChEBI" id="CHEBI:30616"/>
        <dbReference type="ChEBI" id="CHEBI:83421"/>
        <dbReference type="ChEBI" id="CHEBI:456216"/>
        <dbReference type="EC" id="2.7.11.1"/>
    </reaction>
</comment>
<evidence type="ECO:0000256" key="1">
    <source>
        <dbReference type="ARBA" id="ARBA00008874"/>
    </source>
</evidence>
<dbReference type="Gene3D" id="3.30.200.20">
    <property type="entry name" value="Phosphorylase Kinase, domain 1"/>
    <property type="match status" value="1"/>
</dbReference>
<dbReference type="InterPro" id="IPR050629">
    <property type="entry name" value="STE20/SPS1-PAK"/>
</dbReference>
<comment type="catalytic activity">
    <reaction evidence="8">
        <text>L-threonyl-[protein] + ATP = O-phospho-L-threonyl-[protein] + ADP + H(+)</text>
        <dbReference type="Rhea" id="RHEA:46608"/>
        <dbReference type="Rhea" id="RHEA-COMP:11060"/>
        <dbReference type="Rhea" id="RHEA-COMP:11605"/>
        <dbReference type="ChEBI" id="CHEBI:15378"/>
        <dbReference type="ChEBI" id="CHEBI:30013"/>
        <dbReference type="ChEBI" id="CHEBI:30616"/>
        <dbReference type="ChEBI" id="CHEBI:61977"/>
        <dbReference type="ChEBI" id="CHEBI:456216"/>
        <dbReference type="EC" id="2.7.11.1"/>
    </reaction>
</comment>
<evidence type="ECO:0000313" key="14">
    <source>
        <dbReference type="EMBL" id="LAC23564.1"/>
    </source>
</evidence>
<comment type="similarity">
    <text evidence="1">Belongs to the protein kinase superfamily. STE Ser/Thr protein kinase family. STE20 subfamily.</text>
</comment>
<dbReference type="PROSITE" id="PS00107">
    <property type="entry name" value="PROTEIN_KINASE_ATP"/>
    <property type="match status" value="1"/>
</dbReference>
<dbReference type="SUPFAM" id="SSF56112">
    <property type="entry name" value="Protein kinase-like (PK-like)"/>
    <property type="match status" value="1"/>
</dbReference>
<dbReference type="Pfam" id="PF00069">
    <property type="entry name" value="Pkinase"/>
    <property type="match status" value="1"/>
</dbReference>
<evidence type="ECO:0000256" key="3">
    <source>
        <dbReference type="ARBA" id="ARBA00022527"/>
    </source>
</evidence>
<evidence type="ECO:0000256" key="11">
    <source>
        <dbReference type="SAM" id="Coils"/>
    </source>
</evidence>
<evidence type="ECO:0000256" key="5">
    <source>
        <dbReference type="ARBA" id="ARBA00022741"/>
    </source>
</evidence>
<evidence type="ECO:0000256" key="6">
    <source>
        <dbReference type="ARBA" id="ARBA00022777"/>
    </source>
</evidence>
<dbReference type="GO" id="GO:0005737">
    <property type="term" value="C:cytoplasm"/>
    <property type="evidence" value="ECO:0007669"/>
    <property type="project" value="TreeGrafter"/>
</dbReference>
<keyword evidence="3" id="KW-0723">Serine/threonine-protein kinase</keyword>
<keyword evidence="7 10" id="KW-0067">ATP-binding</keyword>
<dbReference type="PANTHER" id="PTHR48012:SF10">
    <property type="entry name" value="FI20177P1"/>
    <property type="match status" value="1"/>
</dbReference>
<dbReference type="FunFam" id="1.10.510.10:FF:000499">
    <property type="entry name" value="Serine/threonine-protein kinase KIC1"/>
    <property type="match status" value="1"/>
</dbReference>
<feature type="binding site" evidence="10">
    <location>
        <position position="36"/>
    </location>
    <ligand>
        <name>ATP</name>
        <dbReference type="ChEBI" id="CHEBI:30616"/>
    </ligand>
</feature>
<dbReference type="SMART" id="SM00220">
    <property type="entry name" value="S_TKc"/>
    <property type="match status" value="1"/>
</dbReference>
<dbReference type="EC" id="2.7.11.1" evidence="2"/>
<evidence type="ECO:0000256" key="4">
    <source>
        <dbReference type="ARBA" id="ARBA00022679"/>
    </source>
</evidence>
<evidence type="ECO:0000256" key="8">
    <source>
        <dbReference type="ARBA" id="ARBA00047899"/>
    </source>
</evidence>
<dbReference type="CDD" id="cd06609">
    <property type="entry name" value="STKc_MST3_like"/>
    <property type="match status" value="1"/>
</dbReference>
<name>A0A6A7FZB2_9CRUS</name>
<dbReference type="AlphaFoldDB" id="A0A6A7FZB2"/>
<dbReference type="InterPro" id="IPR011009">
    <property type="entry name" value="Kinase-like_dom_sf"/>
</dbReference>
<evidence type="ECO:0000256" key="7">
    <source>
        <dbReference type="ARBA" id="ARBA00022840"/>
    </source>
</evidence>
<sequence>MSAGGIYQKLAKIGKGSFGQVFKALNTVTQEIVAIKIIDLEQAEDDIEDIQLEINALSQCNSVYITKYHSSIVQGSELWIVMEYLGAGSILDLMDDDVLEEVYIAIICREVLKGLVYLHQHKKIHRDIKAANILLSSKGAVKLADFGVVGQLTVTRNKRTTFVGTPFWMAPEVIKQIAYDEKADIWSLGITAIEMAMGEPPLAQDHPMKVLFQIPKRDPPQLEGDFSKHFKDFVSICLRKDPSQRPSAKELLRHRFVRNAKKISYLSDLINQRGEVIEIERDLYDEDDFEPETEDSPDWLFTVKEKGVNPSASNGSPDERPNSSSISSSQRTATDLDASFDSDHFGYSTVKMKDSIHEQKYRNHLDDVQDRLNSLPKVDTSDLRIETETEMPSDDYFHLIKHSDPSLFQRSDNVPQSSCSQRRFTEPAQVSFPVKSEPRRTHEDLLLSSSVLHEIITDMRKSAPNKNESKALQSILQAFDHAESLHEGTTHTVLSRCADKLNFSSRGNNFPLDSHTPPGKGSHSKRFSFLQRFNPMRRDRVRSVISPHSADVRRS</sequence>
<dbReference type="GO" id="GO:0004674">
    <property type="term" value="F:protein serine/threonine kinase activity"/>
    <property type="evidence" value="ECO:0007669"/>
    <property type="project" value="UniProtKB-KW"/>
</dbReference>
<keyword evidence="4" id="KW-0808">Transferase</keyword>
<keyword evidence="11" id="KW-0175">Coiled coil</keyword>
<dbReference type="PANTHER" id="PTHR48012">
    <property type="entry name" value="STERILE20-LIKE KINASE, ISOFORM B-RELATED"/>
    <property type="match status" value="1"/>
</dbReference>
<evidence type="ECO:0000256" key="9">
    <source>
        <dbReference type="ARBA" id="ARBA00048679"/>
    </source>
</evidence>
<evidence type="ECO:0000256" key="12">
    <source>
        <dbReference type="SAM" id="MobiDB-lite"/>
    </source>
</evidence>